<reference evidence="4 5" key="1">
    <citation type="submission" date="2019-06" db="EMBL/GenBank/DDBJ databases">
        <title>Draft genome of C. phoceense Strain 272.</title>
        <authorList>
            <person name="Pacheco L.G.C."/>
            <person name="Barberis C.M."/>
            <person name="Almuzara M.N."/>
            <person name="Traglia G.M."/>
            <person name="Santos C.S."/>
            <person name="Rocha D.J.P.G."/>
            <person name="Aguiar E.R.G.R."/>
            <person name="Vay C.A."/>
        </authorList>
    </citation>
    <scope>NUCLEOTIDE SEQUENCE [LARGE SCALE GENOMIC DNA]</scope>
    <source>
        <strain evidence="4 5">272</strain>
    </source>
</reference>
<dbReference type="InterPro" id="IPR036388">
    <property type="entry name" value="WH-like_DNA-bd_sf"/>
</dbReference>
<feature type="domain" description="Transcriptional regulator DIP2311-like C-terminal" evidence="3">
    <location>
        <begin position="514"/>
        <end position="574"/>
    </location>
</feature>
<dbReference type="InterPro" id="IPR038461">
    <property type="entry name" value="Schlafen_AlbA_2_dom_sf"/>
</dbReference>
<dbReference type="EMBL" id="VHIR01000005">
    <property type="protein sequence ID" value="TQE43900.1"/>
    <property type="molecule type" value="Genomic_DNA"/>
</dbReference>
<dbReference type="RefSeq" id="WP_070540717.1">
    <property type="nucleotide sequence ID" value="NZ_VHIR01000005.1"/>
</dbReference>
<dbReference type="Gene3D" id="3.30.950.30">
    <property type="entry name" value="Schlafen, AAA domain"/>
    <property type="match status" value="1"/>
</dbReference>
<dbReference type="Gene3D" id="6.10.10.130">
    <property type="match status" value="1"/>
</dbReference>
<feature type="domain" description="Schlafen AlbA-2" evidence="1">
    <location>
        <begin position="33"/>
        <end position="156"/>
    </location>
</feature>
<dbReference type="Pfam" id="PF18685">
    <property type="entry name" value="DUF5635"/>
    <property type="match status" value="1"/>
</dbReference>
<dbReference type="Gene3D" id="3.30.565.60">
    <property type="match status" value="1"/>
</dbReference>
<dbReference type="PANTHER" id="PTHR30595">
    <property type="entry name" value="GLPR-RELATED TRANSCRIPTIONAL REPRESSOR"/>
    <property type="match status" value="1"/>
</dbReference>
<dbReference type="Proteomes" id="UP000318080">
    <property type="component" value="Unassembled WGS sequence"/>
</dbReference>
<protein>
    <submittedName>
        <fullName evidence="4">Transcriptional regulator</fullName>
    </submittedName>
</protein>
<dbReference type="PANTHER" id="PTHR30595:SF6">
    <property type="entry name" value="SCHLAFEN ALBA-2 DOMAIN-CONTAINING PROTEIN"/>
    <property type="match status" value="1"/>
</dbReference>
<name>A0A540R836_9CORY</name>
<evidence type="ECO:0000259" key="1">
    <source>
        <dbReference type="Pfam" id="PF04326"/>
    </source>
</evidence>
<comment type="caution">
    <text evidence="4">The sequence shown here is derived from an EMBL/GenBank/DDBJ whole genome shotgun (WGS) entry which is preliminary data.</text>
</comment>
<accession>A0A540R836</accession>
<keyword evidence="5" id="KW-1185">Reference proteome</keyword>
<dbReference type="Pfam" id="PF13749">
    <property type="entry name" value="HATPase_c_4"/>
    <property type="match status" value="1"/>
</dbReference>
<evidence type="ECO:0000259" key="2">
    <source>
        <dbReference type="Pfam" id="PF18685"/>
    </source>
</evidence>
<dbReference type="InterPro" id="IPR007421">
    <property type="entry name" value="Schlafen_AlbA_2_dom"/>
</dbReference>
<dbReference type="Pfam" id="PF04326">
    <property type="entry name" value="SLFN_AlbA_2"/>
    <property type="match status" value="1"/>
</dbReference>
<evidence type="ECO:0000313" key="5">
    <source>
        <dbReference type="Proteomes" id="UP000318080"/>
    </source>
</evidence>
<sequence length="577" mass="63248">MKVELEGRKAELESEVDRILSSARGGRVTITKETQSVDLKEEAGRRNGKEIEPGYPENPDAAVKLADEVACMANSPGGGALIVGIADKTGDVIGTELDVDWLREQIYNKIDVAPDIAVRTVEGQRVLALYVAPSPEPVHDTANRLRWRVGSSCKPVDRSEWWEHQRQRQNLDVLAQDSAKTLADVRERAVDLARRALSKREDEVTDLSKEDFLRRLGALGPKDALSGAGAMLFTAMNRVAFEVTILDVHGGAVQRRVSTRAEESLLEQLDEVETVLSAVNRDNTVIEGFLHTPVPEIPVSAVREALLNGIIHRDWNRREPTDVRWIDLDSTLVVRSPGGFPPDINAKNILSNRFARYPALADIFRAVGLVDKQGVGVDRMYQAMITLGHRPPLIEEVAGPCVETTLVGGAPVLPVLQLVSAIVPAPRQNDFRIAVILYLLFHRSFITEEDVAEGLQTGLESARVALTAALQTTIDGVPMITKHEDAWLLGDTARDMLHSRSTDSVYELVPYLSTESSALAKLVRQWTSRFGAIATKDLMALSGVSRGTAKKCIDDMVEDGELRLVGGGRSTKYVPAT</sequence>
<organism evidence="4 5">
    <name type="scientific">Corynebacterium phoceense</name>
    <dbReference type="NCBI Taxonomy" id="1686286"/>
    <lineage>
        <taxon>Bacteria</taxon>
        <taxon>Bacillati</taxon>
        <taxon>Actinomycetota</taxon>
        <taxon>Actinomycetes</taxon>
        <taxon>Mycobacteriales</taxon>
        <taxon>Corynebacteriaceae</taxon>
        <taxon>Corynebacterium</taxon>
    </lineage>
</organism>
<dbReference type="Gene3D" id="1.10.10.10">
    <property type="entry name" value="Winged helix-like DNA-binding domain superfamily/Winged helix DNA-binding domain"/>
    <property type="match status" value="1"/>
</dbReference>
<feature type="domain" description="DUF5635" evidence="2">
    <location>
        <begin position="413"/>
        <end position="497"/>
    </location>
</feature>
<dbReference type="Gene3D" id="1.10.10.2340">
    <property type="match status" value="1"/>
</dbReference>
<dbReference type="AlphaFoldDB" id="A0A540R836"/>
<dbReference type="Pfam" id="PF22168">
    <property type="entry name" value="DIP2311-like_C"/>
    <property type="match status" value="1"/>
</dbReference>
<dbReference type="InterPro" id="IPR038475">
    <property type="entry name" value="RecG_C_sf"/>
</dbReference>
<evidence type="ECO:0000313" key="4">
    <source>
        <dbReference type="EMBL" id="TQE43900.1"/>
    </source>
</evidence>
<dbReference type="InterPro" id="IPR040728">
    <property type="entry name" value="DUF5635"/>
</dbReference>
<proteinExistence type="predicted"/>
<dbReference type="InterPro" id="IPR054760">
    <property type="entry name" value="DIP2311-like_C"/>
</dbReference>
<evidence type="ECO:0000259" key="3">
    <source>
        <dbReference type="Pfam" id="PF22168"/>
    </source>
</evidence>
<gene>
    <name evidence="4" type="ORF">EJK80_05035</name>
</gene>